<dbReference type="EMBL" id="FMXO01000001">
    <property type="protein sequence ID" value="SDB02756.1"/>
    <property type="molecule type" value="Genomic_DNA"/>
</dbReference>
<evidence type="ECO:0000313" key="14">
    <source>
        <dbReference type="Proteomes" id="UP000198771"/>
    </source>
</evidence>
<keyword evidence="5" id="KW-0997">Cell inner membrane</keyword>
<dbReference type="GO" id="GO:0015627">
    <property type="term" value="C:type II protein secretion system complex"/>
    <property type="evidence" value="ECO:0007669"/>
    <property type="project" value="InterPro"/>
</dbReference>
<evidence type="ECO:0000256" key="3">
    <source>
        <dbReference type="ARBA" id="ARBA00022475"/>
    </source>
</evidence>
<dbReference type="AlphaFoldDB" id="A0A1G6A3G8"/>
<reference evidence="13 14" key="1">
    <citation type="submission" date="2016-10" db="EMBL/GenBank/DDBJ databases">
        <authorList>
            <person name="de Groot N.N."/>
        </authorList>
    </citation>
    <scope>NUCLEOTIDE SEQUENCE [LARGE SCALE GENOMIC DNA]</scope>
    <source>
        <strain evidence="13 14">ASO4-2</strain>
    </source>
</reference>
<gene>
    <name evidence="13" type="ORF">SAMN05660653_00107</name>
</gene>
<evidence type="ECO:0000256" key="9">
    <source>
        <dbReference type="ARBA" id="ARBA00025772"/>
    </source>
</evidence>
<dbReference type="InterPro" id="IPR012902">
    <property type="entry name" value="N_methyl_site"/>
</dbReference>
<organism evidence="13 14">
    <name type="scientific">Desulfonatronum thiosulfatophilum</name>
    <dbReference type="NCBI Taxonomy" id="617002"/>
    <lineage>
        <taxon>Bacteria</taxon>
        <taxon>Pseudomonadati</taxon>
        <taxon>Thermodesulfobacteriota</taxon>
        <taxon>Desulfovibrionia</taxon>
        <taxon>Desulfovibrionales</taxon>
        <taxon>Desulfonatronaceae</taxon>
        <taxon>Desulfonatronum</taxon>
    </lineage>
</organism>
<evidence type="ECO:0000256" key="5">
    <source>
        <dbReference type="ARBA" id="ARBA00022519"/>
    </source>
</evidence>
<dbReference type="GO" id="GO:0005886">
    <property type="term" value="C:plasma membrane"/>
    <property type="evidence" value="ECO:0007669"/>
    <property type="project" value="UniProtKB-SubCell"/>
</dbReference>
<evidence type="ECO:0000313" key="13">
    <source>
        <dbReference type="EMBL" id="SDB02756.1"/>
    </source>
</evidence>
<feature type="domain" description="General secretion pathway GspH" evidence="12">
    <location>
        <begin position="49"/>
        <end position="169"/>
    </location>
</feature>
<evidence type="ECO:0000256" key="7">
    <source>
        <dbReference type="ARBA" id="ARBA00022989"/>
    </source>
</evidence>
<dbReference type="NCBIfam" id="TIGR02532">
    <property type="entry name" value="IV_pilin_GFxxxE"/>
    <property type="match status" value="1"/>
</dbReference>
<feature type="transmembrane region" description="Helical" evidence="11">
    <location>
        <begin position="12"/>
        <end position="32"/>
    </location>
</feature>
<dbReference type="GO" id="GO:0015628">
    <property type="term" value="P:protein secretion by the type II secretion system"/>
    <property type="evidence" value="ECO:0007669"/>
    <property type="project" value="InterPro"/>
</dbReference>
<keyword evidence="8 11" id="KW-0472">Membrane</keyword>
<dbReference type="Gene3D" id="3.55.40.10">
    <property type="entry name" value="minor pseudopilin epsh domain"/>
    <property type="match status" value="1"/>
</dbReference>
<dbReference type="InterPro" id="IPR022346">
    <property type="entry name" value="T2SS_GspH"/>
</dbReference>
<comment type="subcellular location">
    <subcellularLocation>
        <location evidence="1">Cell inner membrane</location>
        <topology evidence="1">Single-pass membrane protein</topology>
    </subcellularLocation>
</comment>
<accession>A0A1G6A3G8</accession>
<name>A0A1G6A3G8_9BACT</name>
<evidence type="ECO:0000256" key="11">
    <source>
        <dbReference type="SAM" id="Phobius"/>
    </source>
</evidence>
<comment type="similarity">
    <text evidence="9">Belongs to the GSP H family.</text>
</comment>
<dbReference type="Pfam" id="PF07963">
    <property type="entry name" value="N_methyl"/>
    <property type="match status" value="1"/>
</dbReference>
<evidence type="ECO:0000256" key="2">
    <source>
        <dbReference type="ARBA" id="ARBA00021549"/>
    </source>
</evidence>
<evidence type="ECO:0000256" key="8">
    <source>
        <dbReference type="ARBA" id="ARBA00023136"/>
    </source>
</evidence>
<dbReference type="RefSeq" id="WP_092116148.1">
    <property type="nucleotide sequence ID" value="NZ_FMXO01000001.1"/>
</dbReference>
<dbReference type="OrthoDB" id="5396583at2"/>
<keyword evidence="7 11" id="KW-1133">Transmembrane helix</keyword>
<evidence type="ECO:0000256" key="4">
    <source>
        <dbReference type="ARBA" id="ARBA00022481"/>
    </source>
</evidence>
<dbReference type="Proteomes" id="UP000198771">
    <property type="component" value="Unassembled WGS sequence"/>
</dbReference>
<keyword evidence="4" id="KW-0488">Methylation</keyword>
<proteinExistence type="inferred from homology"/>
<evidence type="ECO:0000259" key="12">
    <source>
        <dbReference type="Pfam" id="PF12019"/>
    </source>
</evidence>
<keyword evidence="3" id="KW-1003">Cell membrane</keyword>
<dbReference type="InterPro" id="IPR045584">
    <property type="entry name" value="Pilin-like"/>
</dbReference>
<keyword evidence="6 11" id="KW-0812">Transmembrane</keyword>
<dbReference type="Pfam" id="PF12019">
    <property type="entry name" value="GspH"/>
    <property type="match status" value="1"/>
</dbReference>
<dbReference type="STRING" id="617002.SAMN05660653_00107"/>
<keyword evidence="14" id="KW-1185">Reference proteome</keyword>
<sequence length="181" mass="19653">MKEQSFNNQPSGLTFIEVLVAIAIALILMAVATPYVMGMLRNAGVSTVAHEFLTALNYARSEAIKRNHRITICKSSNGTECTVNGGWEQGWIIFTDATNTGTVEDPSQILKIRRPLGSGFTLSGNMPVRNYISYVSNGSTQYLSGAFQAGTLTLCRQSRGVKFVLARAGRVRTESHECGSL</sequence>
<evidence type="ECO:0000256" key="10">
    <source>
        <dbReference type="ARBA" id="ARBA00030775"/>
    </source>
</evidence>
<evidence type="ECO:0000256" key="6">
    <source>
        <dbReference type="ARBA" id="ARBA00022692"/>
    </source>
</evidence>
<protein>
    <recommendedName>
        <fullName evidence="2">Type II secretion system protein H</fullName>
    </recommendedName>
    <alternativeName>
        <fullName evidence="10">General secretion pathway protein H</fullName>
    </alternativeName>
</protein>
<dbReference type="SUPFAM" id="SSF54523">
    <property type="entry name" value="Pili subunits"/>
    <property type="match status" value="1"/>
</dbReference>
<evidence type="ECO:0000256" key="1">
    <source>
        <dbReference type="ARBA" id="ARBA00004377"/>
    </source>
</evidence>